<proteinExistence type="predicted"/>
<gene>
    <name evidence="1" type="ORF">DWW08_08195</name>
</gene>
<dbReference type="AlphaFoldDB" id="A0A412YER4"/>
<dbReference type="InterPro" id="IPR011990">
    <property type="entry name" value="TPR-like_helical_dom_sf"/>
</dbReference>
<dbReference type="Gene3D" id="1.25.40.10">
    <property type="entry name" value="Tetratricopeptide repeat domain"/>
    <property type="match status" value="1"/>
</dbReference>
<accession>A0A412YER4</accession>
<dbReference type="SUPFAM" id="SSF103088">
    <property type="entry name" value="OmpA-like"/>
    <property type="match status" value="1"/>
</dbReference>
<protein>
    <submittedName>
        <fullName evidence="1">DUF3868 domain-containing protein</fullName>
    </submittedName>
</protein>
<evidence type="ECO:0000313" key="2">
    <source>
        <dbReference type="Proteomes" id="UP000286270"/>
    </source>
</evidence>
<dbReference type="Gene3D" id="3.30.1330.60">
    <property type="entry name" value="OmpA-like domain"/>
    <property type="match status" value="1"/>
</dbReference>
<sequence length="488" mass="55239">MKSLQYYKKQIFIIGCLGVFPLLTFAQKTLSLDGGLYWDYSGSRVERRMDGNKLDIEFSIGLVEKLKSQQMMCISPRFVSVDGTKSVELKPICISGQKRYKVIKRRKTLHNLKSDQLGYGEVYSVKKLKETPLTFKSSFPFERWMADGHLVVDEKLYGCAECGVSENEGVVFQAGIPLFGSKDYAYNFIEPEKVLVKCYKDSFDCKVVFPVARHDLQEQFAGNAQELDRLKGFLSENLNIQGTELKEVNIKGYASPEGGFDYNKSLAQRRTQTLSEYISSQYPALKKASVYRTEGVGEDWEGLKAAVSSSTLANKEEILFIIEHNGRDTERETAIRALDDGRSYQVLLKEFYPSLRRTTFSLSFDVRPYTVEELPGIFEMKPECLSQYEMYQLAGLYASQGENPLPVYKKAYEQFPDDTVAILNYANALLKYGKDADGALRVLEAVKNDSRALFPMAVAYNMKGDWRQAEELLKKAGVSGGSMQKLSE</sequence>
<dbReference type="SUPFAM" id="SSF48452">
    <property type="entry name" value="TPR-like"/>
    <property type="match status" value="1"/>
</dbReference>
<dbReference type="Proteomes" id="UP000286270">
    <property type="component" value="Unassembled WGS sequence"/>
</dbReference>
<reference evidence="1 2" key="1">
    <citation type="submission" date="2018-08" db="EMBL/GenBank/DDBJ databases">
        <title>A genome reference for cultivated species of the human gut microbiota.</title>
        <authorList>
            <person name="Zou Y."/>
            <person name="Xue W."/>
            <person name="Luo G."/>
        </authorList>
    </citation>
    <scope>NUCLEOTIDE SEQUENCE [LARGE SCALE GENOMIC DNA]</scope>
    <source>
        <strain evidence="1 2">AF14-26</strain>
    </source>
</reference>
<name>A0A412YER4_BACFG</name>
<evidence type="ECO:0000313" key="1">
    <source>
        <dbReference type="EMBL" id="RGV55844.1"/>
    </source>
</evidence>
<organism evidence="1 2">
    <name type="scientific">Bacteroides fragilis</name>
    <dbReference type="NCBI Taxonomy" id="817"/>
    <lineage>
        <taxon>Bacteria</taxon>
        <taxon>Pseudomonadati</taxon>
        <taxon>Bacteroidota</taxon>
        <taxon>Bacteroidia</taxon>
        <taxon>Bacteroidales</taxon>
        <taxon>Bacteroidaceae</taxon>
        <taxon>Bacteroides</taxon>
    </lineage>
</organism>
<comment type="caution">
    <text evidence="1">The sequence shown here is derived from an EMBL/GenBank/DDBJ whole genome shotgun (WGS) entry which is preliminary data.</text>
</comment>
<dbReference type="InterPro" id="IPR036737">
    <property type="entry name" value="OmpA-like_sf"/>
</dbReference>
<dbReference type="EMBL" id="QRZH01000005">
    <property type="protein sequence ID" value="RGV55844.1"/>
    <property type="molecule type" value="Genomic_DNA"/>
</dbReference>
<dbReference type="RefSeq" id="WP_122142282.1">
    <property type="nucleotide sequence ID" value="NZ_JAFKPL010000030.1"/>
</dbReference>